<evidence type="ECO:0000313" key="1">
    <source>
        <dbReference type="EMBL" id="CAL58383.1"/>
    </source>
</evidence>
<sequence>MHVTSAHAGATNDKFVIRGDDFHTRLMHTSLFKDFTYHLLDTRDGVQKRVKGCYVLCDGGYGDWRNLVSAYRCVAPGSYKANWSHRVGSVRKDSECTLGMLKGRFRILFGRQYRHNATDVEHVFKVCCLLHNMRMRARDVTPWSGPDMLQQALQEHALDDDDDLDRFNARGEPVRNNELEDSVIVDGDEADDDARVRFFDEGDDGDLHELSAKVAMQDALTRHWRFYAERHRAEHDGYNPFVYRASLNAQLRRDAEQGGR</sequence>
<reference evidence="2" key="1">
    <citation type="journal article" date="2006" name="Proc. Natl. Acad. Sci. U.S.A.">
        <title>Genome analysis of the smallest free-living eukaryote Ostreococcus tauri unveils many unique features.</title>
        <authorList>
            <person name="Derelle E."/>
            <person name="Ferraz C."/>
            <person name="Rombauts S."/>
            <person name="Rouze P."/>
            <person name="Worden A.Z."/>
            <person name="Robbens S."/>
            <person name="Partensky F."/>
            <person name="Degroeve S."/>
            <person name="Echeynie S."/>
            <person name="Cooke R."/>
            <person name="Saeys Y."/>
            <person name="Wuyts J."/>
            <person name="Jabbari K."/>
            <person name="Bowler C."/>
            <person name="Panaud O."/>
            <person name="Piegu B."/>
            <person name="Ball S.G."/>
            <person name="Ral J.-P."/>
            <person name="Bouget F.-Y."/>
            <person name="Piganeau G."/>
            <person name="De Baets B."/>
            <person name="Picard A."/>
            <person name="Delseny M."/>
            <person name="Demaille J."/>
            <person name="Van de Peer Y."/>
            <person name="Moreau H."/>
        </authorList>
    </citation>
    <scope>NUCLEOTIDE SEQUENCE [LARGE SCALE GENOMIC DNA]</scope>
    <source>
        <strain evidence="2">OTTH 0595 / CCAP 157/2 / RCC745</strain>
    </source>
</reference>
<proteinExistence type="predicted"/>
<name>Q00S79_OSTTA</name>
<comment type="caution">
    <text evidence="1">The sequence shown here is derived from an EMBL/GenBank/DDBJ whole genome shotgun (WGS) entry which is preliminary data.</text>
</comment>
<reference evidence="1 2" key="2">
    <citation type="journal article" date="2014" name="BMC Genomics">
        <title>An improved genome of the model marine alga Ostreococcus tauri unfolds by assessing Illumina de novo assemblies.</title>
        <authorList>
            <person name="Blanc-Mathieu R."/>
            <person name="Verhelst B."/>
            <person name="Derelle E."/>
            <person name="Rombauts S."/>
            <person name="Bouget F.Y."/>
            <person name="Carre I."/>
            <person name="Chateau A."/>
            <person name="Eyre-Walker A."/>
            <person name="Grimsley N."/>
            <person name="Moreau H."/>
            <person name="Piegu B."/>
            <person name="Rivals E."/>
            <person name="Schackwitz W."/>
            <person name="Van de Peer Y."/>
            <person name="Piganeau G."/>
        </authorList>
    </citation>
    <scope>NUCLEOTIDE SEQUENCE [LARGE SCALE GENOMIC DNA]</scope>
    <source>
        <strain evidence="2">OTTH 0595 / CCAP 157/2 / RCC745</strain>
    </source>
</reference>
<gene>
    <name evidence="1" type="ORF">OT_ostta19g00385</name>
</gene>
<dbReference type="Pfam" id="PF04827">
    <property type="entry name" value="Plant_tran"/>
    <property type="match status" value="1"/>
</dbReference>
<dbReference type="InParanoid" id="Q00S79"/>
<dbReference type="EMBL" id="CAID01000019">
    <property type="protein sequence ID" value="CAL58383.1"/>
    <property type="molecule type" value="Genomic_DNA"/>
</dbReference>
<dbReference type="RefSeq" id="XP_003084318.1">
    <property type="nucleotide sequence ID" value="XM_003084270.1"/>
</dbReference>
<dbReference type="GeneID" id="9838443"/>
<dbReference type="OrthoDB" id="7930731at2759"/>
<dbReference type="Proteomes" id="UP000009170">
    <property type="component" value="Unassembled WGS sequence"/>
</dbReference>
<keyword evidence="2" id="KW-1185">Reference proteome</keyword>
<protein>
    <submittedName>
        <fullName evidence="1">Harbinger transposase-derived nuclease domain</fullName>
    </submittedName>
</protein>
<dbReference type="AlphaFoldDB" id="Q00S79"/>
<evidence type="ECO:0000313" key="2">
    <source>
        <dbReference type="Proteomes" id="UP000009170"/>
    </source>
</evidence>
<organism evidence="1 2">
    <name type="scientific">Ostreococcus tauri</name>
    <name type="common">Marine green alga</name>
    <dbReference type="NCBI Taxonomy" id="70448"/>
    <lineage>
        <taxon>Eukaryota</taxon>
        <taxon>Viridiplantae</taxon>
        <taxon>Chlorophyta</taxon>
        <taxon>Mamiellophyceae</taxon>
        <taxon>Mamiellales</taxon>
        <taxon>Bathycoccaceae</taxon>
        <taxon>Ostreococcus</taxon>
    </lineage>
</organism>
<dbReference type="KEGG" id="ota:OT_ostta19g00385"/>
<accession>Q00S79</accession>
<dbReference type="InterPro" id="IPR006912">
    <property type="entry name" value="Harbinger_derived_prot"/>
</dbReference>